<sequence length="297" mass="32471">MTERDSANHRMTRAVIGPVRAPELHIMSWNIRRRMPGFLTRSADRWCRRAPGATALLTTERPTVLCAQEVLPDQLGALYEGLGRGFHHVGFGRSADGGGEACPIVYDADRLELEGWEQSALSDTPRLPGSTSWGNPFPRILVRARFRDRATSRRIHVMNTHLDPFSARSRRRAAVAIGDLVGPGEPPTVLAGDLNAGPSSDAVRALFAAGLVDSWDGALSRVTGEWGTYGRYRRPRRHGDRIDWILTSSRLRVTEAAINPFRHDGGWPSDHLPVQAVVRTESPSGPSGPVVDGAGPL</sequence>
<keyword evidence="3" id="KW-1185">Reference proteome</keyword>
<evidence type="ECO:0000313" key="2">
    <source>
        <dbReference type="EMBL" id="MFC4756323.1"/>
    </source>
</evidence>
<feature type="domain" description="Endonuclease/exonuclease/phosphatase" evidence="1">
    <location>
        <begin position="27"/>
        <end position="271"/>
    </location>
</feature>
<dbReference type="GO" id="GO:0004519">
    <property type="term" value="F:endonuclease activity"/>
    <property type="evidence" value="ECO:0007669"/>
    <property type="project" value="UniProtKB-KW"/>
</dbReference>
<dbReference type="InterPro" id="IPR036691">
    <property type="entry name" value="Endo/exonu/phosph_ase_sf"/>
</dbReference>
<dbReference type="CDD" id="cd09083">
    <property type="entry name" value="EEP-1"/>
    <property type="match status" value="1"/>
</dbReference>
<dbReference type="Gene3D" id="3.60.10.10">
    <property type="entry name" value="Endonuclease/exonuclease/phosphatase"/>
    <property type="match status" value="1"/>
</dbReference>
<accession>A0ABV9PWY2</accession>
<reference evidence="3" key="1">
    <citation type="journal article" date="2019" name="Int. J. Syst. Evol. Microbiol.">
        <title>The Global Catalogue of Microorganisms (GCM) 10K type strain sequencing project: providing services to taxonomists for standard genome sequencing and annotation.</title>
        <authorList>
            <consortium name="The Broad Institute Genomics Platform"/>
            <consortium name="The Broad Institute Genome Sequencing Center for Infectious Disease"/>
            <person name="Wu L."/>
            <person name="Ma J."/>
        </authorList>
    </citation>
    <scope>NUCLEOTIDE SEQUENCE [LARGE SCALE GENOMIC DNA]</scope>
    <source>
        <strain evidence="3">JCM 11882</strain>
    </source>
</reference>
<name>A0ABV9PWY2_9ACTN</name>
<dbReference type="Proteomes" id="UP001595836">
    <property type="component" value="Unassembled WGS sequence"/>
</dbReference>
<dbReference type="PANTHER" id="PTHR12121:SF36">
    <property type="entry name" value="ENDONUCLEASE_EXONUCLEASE_PHOSPHATASE DOMAIN-CONTAINING PROTEIN"/>
    <property type="match status" value="1"/>
</dbReference>
<organism evidence="2 3">
    <name type="scientific">Dietzia aurantiaca</name>
    <dbReference type="NCBI Taxonomy" id="983873"/>
    <lineage>
        <taxon>Bacteria</taxon>
        <taxon>Bacillati</taxon>
        <taxon>Actinomycetota</taxon>
        <taxon>Actinomycetes</taxon>
        <taxon>Mycobacteriales</taxon>
        <taxon>Dietziaceae</taxon>
        <taxon>Dietzia</taxon>
    </lineage>
</organism>
<gene>
    <name evidence="2" type="ORF">ACFO7U_16235</name>
</gene>
<dbReference type="EMBL" id="JBHSHP010000059">
    <property type="protein sequence ID" value="MFC4756323.1"/>
    <property type="molecule type" value="Genomic_DNA"/>
</dbReference>
<dbReference type="PANTHER" id="PTHR12121">
    <property type="entry name" value="CARBON CATABOLITE REPRESSOR PROTEIN 4"/>
    <property type="match status" value="1"/>
</dbReference>
<dbReference type="InterPro" id="IPR005135">
    <property type="entry name" value="Endo/exonuclease/phosphatase"/>
</dbReference>
<proteinExistence type="predicted"/>
<evidence type="ECO:0000259" key="1">
    <source>
        <dbReference type="Pfam" id="PF03372"/>
    </source>
</evidence>
<protein>
    <submittedName>
        <fullName evidence="2">Endonuclease/exonuclease/phosphatase family protein</fullName>
    </submittedName>
</protein>
<keyword evidence="2" id="KW-0255">Endonuclease</keyword>
<dbReference type="InterPro" id="IPR050410">
    <property type="entry name" value="CCR4/nocturin_mRNA_transcr"/>
</dbReference>
<comment type="caution">
    <text evidence="2">The sequence shown here is derived from an EMBL/GenBank/DDBJ whole genome shotgun (WGS) entry which is preliminary data.</text>
</comment>
<keyword evidence="2" id="KW-0540">Nuclease</keyword>
<dbReference type="Pfam" id="PF03372">
    <property type="entry name" value="Exo_endo_phos"/>
    <property type="match status" value="1"/>
</dbReference>
<dbReference type="RefSeq" id="WP_344993517.1">
    <property type="nucleotide sequence ID" value="NZ_BAABCD010000021.1"/>
</dbReference>
<dbReference type="SUPFAM" id="SSF56219">
    <property type="entry name" value="DNase I-like"/>
    <property type="match status" value="1"/>
</dbReference>
<keyword evidence="2" id="KW-0378">Hydrolase</keyword>
<evidence type="ECO:0000313" key="3">
    <source>
        <dbReference type="Proteomes" id="UP001595836"/>
    </source>
</evidence>